<accession>A0A917UR42</accession>
<reference evidence="1" key="1">
    <citation type="journal article" date="2014" name="Int. J. Syst. Evol. Microbiol.">
        <title>Complete genome sequence of Corynebacterium casei LMG S-19264T (=DSM 44701T), isolated from a smear-ripened cheese.</title>
        <authorList>
            <consortium name="US DOE Joint Genome Institute (JGI-PGF)"/>
            <person name="Walter F."/>
            <person name="Albersmeier A."/>
            <person name="Kalinowski J."/>
            <person name="Ruckert C."/>
        </authorList>
    </citation>
    <scope>NUCLEOTIDE SEQUENCE</scope>
    <source>
        <strain evidence="1">JCM 14371</strain>
    </source>
</reference>
<gene>
    <name evidence="1" type="ORF">GCM10008939_22480</name>
</gene>
<sequence length="77" mass="7822">MLITGPYQTLSAAECVLSGASVTGNTVTDPSNVGGGFSNEGKLTVTSVSVSGNSPDNVFTEQELTTRGCRTPAINGR</sequence>
<dbReference type="Proteomes" id="UP000635726">
    <property type="component" value="Unassembled WGS sequence"/>
</dbReference>
<evidence type="ECO:0000313" key="2">
    <source>
        <dbReference type="Proteomes" id="UP000635726"/>
    </source>
</evidence>
<proteinExistence type="predicted"/>
<dbReference type="AlphaFoldDB" id="A0A917UR42"/>
<dbReference type="RefSeq" id="WP_188963381.1">
    <property type="nucleotide sequence ID" value="NZ_BMOE01000007.1"/>
</dbReference>
<organism evidence="1 2">
    <name type="scientific">Deinococcus aquiradiocola</name>
    <dbReference type="NCBI Taxonomy" id="393059"/>
    <lineage>
        <taxon>Bacteria</taxon>
        <taxon>Thermotogati</taxon>
        <taxon>Deinococcota</taxon>
        <taxon>Deinococci</taxon>
        <taxon>Deinococcales</taxon>
        <taxon>Deinococcaceae</taxon>
        <taxon>Deinococcus</taxon>
    </lineage>
</organism>
<protein>
    <submittedName>
        <fullName evidence="1">Uncharacterized protein</fullName>
    </submittedName>
</protein>
<name>A0A917UR42_9DEIO</name>
<keyword evidence="2" id="KW-1185">Reference proteome</keyword>
<dbReference type="EMBL" id="BMOE01000007">
    <property type="protein sequence ID" value="GGJ77954.1"/>
    <property type="molecule type" value="Genomic_DNA"/>
</dbReference>
<comment type="caution">
    <text evidence="1">The sequence shown here is derived from an EMBL/GenBank/DDBJ whole genome shotgun (WGS) entry which is preliminary data.</text>
</comment>
<evidence type="ECO:0000313" key="1">
    <source>
        <dbReference type="EMBL" id="GGJ77954.1"/>
    </source>
</evidence>
<reference evidence="1" key="2">
    <citation type="submission" date="2020-09" db="EMBL/GenBank/DDBJ databases">
        <authorList>
            <person name="Sun Q."/>
            <person name="Ohkuma M."/>
        </authorList>
    </citation>
    <scope>NUCLEOTIDE SEQUENCE</scope>
    <source>
        <strain evidence="1">JCM 14371</strain>
    </source>
</reference>